<organism evidence="1 2">
    <name type="scientific">Merluccius polli</name>
    <name type="common">Benguela hake</name>
    <name type="synonym">Merluccius cadenati</name>
    <dbReference type="NCBI Taxonomy" id="89951"/>
    <lineage>
        <taxon>Eukaryota</taxon>
        <taxon>Metazoa</taxon>
        <taxon>Chordata</taxon>
        <taxon>Craniata</taxon>
        <taxon>Vertebrata</taxon>
        <taxon>Euteleostomi</taxon>
        <taxon>Actinopterygii</taxon>
        <taxon>Neopterygii</taxon>
        <taxon>Teleostei</taxon>
        <taxon>Neoteleostei</taxon>
        <taxon>Acanthomorphata</taxon>
        <taxon>Zeiogadaria</taxon>
        <taxon>Gadariae</taxon>
        <taxon>Gadiformes</taxon>
        <taxon>Gadoidei</taxon>
        <taxon>Merlucciidae</taxon>
        <taxon>Merluccius</taxon>
    </lineage>
</organism>
<proteinExistence type="predicted"/>
<dbReference type="Proteomes" id="UP001174136">
    <property type="component" value="Unassembled WGS sequence"/>
</dbReference>
<dbReference type="EMBL" id="JAOPHQ010003376">
    <property type="protein sequence ID" value="KAK0143597.1"/>
    <property type="molecule type" value="Genomic_DNA"/>
</dbReference>
<evidence type="ECO:0000313" key="1">
    <source>
        <dbReference type="EMBL" id="KAK0143597.1"/>
    </source>
</evidence>
<dbReference type="AlphaFoldDB" id="A0AA47MP77"/>
<keyword evidence="2" id="KW-1185">Reference proteome</keyword>
<gene>
    <name evidence="1" type="ORF">N1851_018279</name>
</gene>
<protein>
    <submittedName>
        <fullName evidence="1">Uncharacterized protein</fullName>
    </submittedName>
</protein>
<name>A0AA47MP77_MERPO</name>
<sequence>MRSHSQPCQSLESKLRCRKLRSDDSTRALQERLPCAAAGSDTRSQTRFPKAIILLGICTELGYGFGEADEPIQQLDHSRGNGLDRSGMSQGAPERAIAAVLNGIIRISARYIRFPYDGSKPRSTHQSAIAEIAGFPQCNRKRSTAHTLQIKAPLKGNMRT</sequence>
<evidence type="ECO:0000313" key="2">
    <source>
        <dbReference type="Proteomes" id="UP001174136"/>
    </source>
</evidence>
<reference evidence="1" key="1">
    <citation type="journal article" date="2023" name="Front. Mar. Sci.">
        <title>A new Merluccius polli reference genome to investigate the effects of global change in West African waters.</title>
        <authorList>
            <person name="Mateo J.L."/>
            <person name="Blanco-Fernandez C."/>
            <person name="Garcia-Vazquez E."/>
            <person name="Machado-Schiaffino G."/>
        </authorList>
    </citation>
    <scope>NUCLEOTIDE SEQUENCE</scope>
    <source>
        <strain evidence="1">C29</strain>
        <tissue evidence="1">Fin</tissue>
    </source>
</reference>
<accession>A0AA47MP77</accession>
<comment type="caution">
    <text evidence="1">The sequence shown here is derived from an EMBL/GenBank/DDBJ whole genome shotgun (WGS) entry which is preliminary data.</text>
</comment>